<dbReference type="Proteomes" id="UP000294802">
    <property type="component" value="Unassembled WGS sequence"/>
</dbReference>
<keyword evidence="3" id="KW-0046">Antibiotic resistance</keyword>
<dbReference type="InterPro" id="IPR004360">
    <property type="entry name" value="Glyas_Fos-R_dOase_dom"/>
</dbReference>
<dbReference type="CDD" id="cd08349">
    <property type="entry name" value="BLMA_like"/>
    <property type="match status" value="1"/>
</dbReference>
<dbReference type="Gene3D" id="3.10.180.10">
    <property type="entry name" value="2,3-Dihydroxybiphenyl 1,2-Dioxygenase, domain 1"/>
    <property type="match status" value="1"/>
</dbReference>
<proteinExistence type="inferred from homology"/>
<reference evidence="5 6" key="1">
    <citation type="submission" date="2019-01" db="EMBL/GenBank/DDBJ databases">
        <title>Draft genome sequences of the type strains of six Macrococcus species.</title>
        <authorList>
            <person name="Mazhar S."/>
            <person name="Altermann E."/>
            <person name="Hill C."/>
            <person name="Mcauliffe O."/>
        </authorList>
    </citation>
    <scope>NUCLEOTIDE SEQUENCE [LARGE SCALE GENOMIC DNA]</scope>
    <source>
        <strain evidence="5 6">CCM4815</strain>
    </source>
</reference>
<dbReference type="SUPFAM" id="SSF54593">
    <property type="entry name" value="Glyoxalase/Bleomycin resistance protein/Dihydroxybiphenyl dioxygenase"/>
    <property type="match status" value="1"/>
</dbReference>
<comment type="caution">
    <text evidence="5">The sequence shown here is derived from an EMBL/GenBank/DDBJ whole genome shotgun (WGS) entry which is preliminary data.</text>
</comment>
<dbReference type="InterPro" id="IPR029068">
    <property type="entry name" value="Glyas_Bleomycin-R_OHBP_Dase"/>
</dbReference>
<feature type="domain" description="VOC" evidence="4">
    <location>
        <begin position="1"/>
        <end position="125"/>
    </location>
</feature>
<protein>
    <recommendedName>
        <fullName evidence="2">Bleomycin resistance protein</fullName>
    </recommendedName>
</protein>
<evidence type="ECO:0000256" key="1">
    <source>
        <dbReference type="ARBA" id="ARBA00011051"/>
    </source>
</evidence>
<dbReference type="GO" id="GO:0046677">
    <property type="term" value="P:response to antibiotic"/>
    <property type="evidence" value="ECO:0007669"/>
    <property type="project" value="UniProtKB-KW"/>
</dbReference>
<evidence type="ECO:0000313" key="6">
    <source>
        <dbReference type="Proteomes" id="UP000294802"/>
    </source>
</evidence>
<evidence type="ECO:0000313" key="5">
    <source>
        <dbReference type="EMBL" id="TDM05172.1"/>
    </source>
</evidence>
<dbReference type="AlphaFoldDB" id="A0A4V3BEZ7"/>
<name>A0A4V3BEZ7_9STAP</name>
<comment type="similarity">
    <text evidence="1">Belongs to the bleomycin resistance protein family.</text>
</comment>
<dbReference type="OrthoDB" id="9795618at2"/>
<evidence type="ECO:0000259" key="4">
    <source>
        <dbReference type="PROSITE" id="PS51819"/>
    </source>
</evidence>
<accession>A0A4V3BEZ7</accession>
<dbReference type="InterPro" id="IPR037523">
    <property type="entry name" value="VOC_core"/>
</dbReference>
<dbReference type="Pfam" id="PF00903">
    <property type="entry name" value="Glyoxalase"/>
    <property type="match status" value="1"/>
</dbReference>
<dbReference type="PROSITE" id="PS51819">
    <property type="entry name" value="VOC"/>
    <property type="match status" value="1"/>
</dbReference>
<evidence type="ECO:0000256" key="3">
    <source>
        <dbReference type="ARBA" id="ARBA00023251"/>
    </source>
</evidence>
<sequence>MDYNALIPEFEVSDIEQSKQFYIDLLGFKLEYERPEDQFVFLSKEGSQLMLEQTTDKELVYPFGRGVNFSFGISDVENLYEQVVAAEYPIHRPLVTREFRVGDHVVTPKEFSVLDPDGYFLRFSD</sequence>
<evidence type="ECO:0000256" key="2">
    <source>
        <dbReference type="ARBA" id="ARBA00021572"/>
    </source>
</evidence>
<dbReference type="RefSeq" id="WP_133444644.1">
    <property type="nucleotide sequence ID" value="NZ_SCWB01000025.1"/>
</dbReference>
<dbReference type="InterPro" id="IPR000335">
    <property type="entry name" value="Bleomycin-R"/>
</dbReference>
<gene>
    <name evidence="5" type="ORF">ERX29_10575</name>
</gene>
<organism evidence="5 6">
    <name type="scientific">Macrococcus lamae</name>
    <dbReference type="NCBI Taxonomy" id="198484"/>
    <lineage>
        <taxon>Bacteria</taxon>
        <taxon>Bacillati</taxon>
        <taxon>Bacillota</taxon>
        <taxon>Bacilli</taxon>
        <taxon>Bacillales</taxon>
        <taxon>Staphylococcaceae</taxon>
        <taxon>Macrococcus</taxon>
    </lineage>
</organism>
<dbReference type="EMBL" id="SCWB01000025">
    <property type="protein sequence ID" value="TDM05172.1"/>
    <property type="molecule type" value="Genomic_DNA"/>
</dbReference>
<keyword evidence="6" id="KW-1185">Reference proteome</keyword>